<proteinExistence type="inferred from homology"/>
<dbReference type="GO" id="GO:0003924">
    <property type="term" value="F:GTPase activity"/>
    <property type="evidence" value="ECO:0007669"/>
    <property type="project" value="InterPro"/>
</dbReference>
<evidence type="ECO:0000256" key="4">
    <source>
        <dbReference type="ARBA" id="ARBA00011986"/>
    </source>
</evidence>
<feature type="compositionally biased region" description="Basic and acidic residues" evidence="16">
    <location>
        <begin position="322"/>
        <end position="331"/>
    </location>
</feature>
<name>A0A8B8I5R5_VANTA</name>
<reference evidence="19" key="2">
    <citation type="submission" date="2025-08" db="UniProtKB">
        <authorList>
            <consortium name="RefSeq"/>
        </authorList>
    </citation>
    <scope>IDENTIFICATION</scope>
    <source>
        <tissue evidence="19">Whole body</tissue>
    </source>
</reference>
<reference evidence="18" key="1">
    <citation type="submission" date="2025-05" db="UniProtKB">
        <authorList>
            <consortium name="RefSeq"/>
        </authorList>
    </citation>
    <scope>NUCLEOTIDE SEQUENCE [LARGE SCALE GENOMIC DNA]</scope>
</reference>
<dbReference type="Proteomes" id="UP001652626">
    <property type="component" value="Chromosome 3"/>
</dbReference>
<evidence type="ECO:0000256" key="8">
    <source>
        <dbReference type="ARBA" id="ARBA00022723"/>
    </source>
</evidence>
<evidence type="ECO:0000256" key="5">
    <source>
        <dbReference type="ARBA" id="ARBA00013824"/>
    </source>
</evidence>
<dbReference type="InterPro" id="IPR029459">
    <property type="entry name" value="EFTU-type"/>
</dbReference>
<accession>A0A8B8I5R5</accession>
<feature type="compositionally biased region" description="Basic and acidic residues" evidence="16">
    <location>
        <begin position="132"/>
        <end position="152"/>
    </location>
</feature>
<comment type="cofactor">
    <cofactor evidence="1">
        <name>a monovalent cation</name>
        <dbReference type="ChEBI" id="CHEBI:60242"/>
    </cofactor>
</comment>
<dbReference type="GO" id="GO:0003743">
    <property type="term" value="F:translation initiation factor activity"/>
    <property type="evidence" value="ECO:0007669"/>
    <property type="project" value="UniProtKB-KW"/>
</dbReference>
<evidence type="ECO:0000256" key="13">
    <source>
        <dbReference type="ARBA" id="ARBA00032478"/>
    </source>
</evidence>
<feature type="compositionally biased region" description="Acidic residues" evidence="16">
    <location>
        <begin position="87"/>
        <end position="96"/>
    </location>
</feature>
<dbReference type="Gene3D" id="3.40.50.300">
    <property type="entry name" value="P-loop containing nucleotide triphosphate hydrolases"/>
    <property type="match status" value="1"/>
</dbReference>
<dbReference type="OrthoDB" id="4928at2759"/>
<sequence>MGKAKKGKKNQAAEDGDSDVETTAIESSKPVQNKGKKKIVESDESEDEKPKSKIKQKKSIDSDVKEVTKSIKNVSISNKSKKKVDVSSEDESDNEVEEKPKKNKKKEEKSAFSLLEVEDSAGSAPEAPPSSDDEKPQKSQKKGAQEKKEPAGKKGKKAKRKKDDSDEDIEKVLAELEMEYSGVKKEIVPAPEVEKPSEVVEEKAKSKKKGKKDEPQLEQNENEAEDKGSDNEADVTVKTAAQKKKEKKEREKLKKLEAKKKEKEQDGKKDTEPKTPAKPTEKKPEKPADEKIEEPKAPSEEKEKDGEGEVPTGDGKKKKKGEKADKDDKGKKGPTKKTIAAMQEALKKVKEEEERLKKEEEERMKQEEEREQQRLEAIRLEKERKERKKQKEKERKERLKAEGKLLTPKQKAEKARAQAMLESLKAQGIEIGSAEKKLPPRPGTRIKPTKLKTQMSQEAPSTPAEEKKIDIEITDKKEEPQKEEEKKESDNESVKDAWDAESSEEEVEPAKPESVPAAKEVKKSESVDEKSKKDEDDSSDEDDDDSSEEESSSEEDSEEEQMTDAQKKRELVLKRLEKRREDNEKNKTNNPLRAAVVCVLGHVDTGKTKILDKLRRTNVQDGEAGGITQQIGATNVPIENIKEQTKHVKGVNEIAFKLPGLLIIDTPGHESFSNLRNRGSSLCDIAILVVDIMHGLEPQTIESINLLKQKKTPFIVALNKIDRLYDWQSAQRKDIRDILKMQQPNTQLEFEKRSKDVIIQFAEQGLNAALFYSNPDPRTYVSLVPTSAVTGEGMGNLLAMIVQACEGPLHKRLVFSQQLLATVLEVKAIPGLGTTIDTILINGTLREGDTMVLAGTDGPIVTQIRSLLMPQPMKELRVKNAYIEHKEVVGAQGVKIAAKELEKAIAGLNLLVAQKPDEVEVLIEEVARELKSALSSIKLSDRGVYVQASTLGSLEALLEFLRTSKIPYSAIRIGPVVKRDVMKASAMLEHDSQYATILAFDVKIERDAQEMAENLGVKIFAADIIYHLFDKFTAYREELKQKKREEFKHIAVFPCKLKILPQFVFNSRDPIVAGVMVEAGILKEGTPICVPSQEFVELGLVTSIEINHKQVETARKGQEVCIKIEPIPGESPKMFGRHFDETDMLVSKISRASIDACKDYFRDDLIKTDWQLMVELKKLFAIL</sequence>
<keyword evidence="10" id="KW-0378">Hydrolase</keyword>
<dbReference type="InterPro" id="IPR023115">
    <property type="entry name" value="TIF_IF2_dom3"/>
</dbReference>
<comment type="similarity">
    <text evidence="3">Belongs to the TRAFAC class translation factor GTPase superfamily. Classic translation factor GTPase family. IF-2 subfamily.</text>
</comment>
<dbReference type="GeneID" id="113397557"/>
<dbReference type="SUPFAM" id="SSF52156">
    <property type="entry name" value="Initiation factor IF2/eIF5b, domain 3"/>
    <property type="match status" value="1"/>
</dbReference>
<comment type="function">
    <text evidence="14">Plays a role in translation initiation. Ribosome-dependent GTPase that promotes the joining of the 60S ribosomal subunit to the pre-initiation complex to form the 80S initiation complex with the initiator methionine-tRNA in the P-site base paired to the start codon. Together with eIF1A (EIF1AX), actively orients the initiator methionine-tRNA in a conformation that allows 60S ribosomal subunit joining to form the 80S initiation complex. Is released after formation of the 80S initiation complex. Its GTPase activity is not essential for ribosomal subunits joining, but GTP hydrolysis is needed for eIF1A (EIF1AX) ejection quickly followed by EIF5B release to form elongation-competent ribosomes. In contrast to its procaryotic homolog, does not promote recruitment of Met-rRNA to the small ribosomal subunit.</text>
</comment>
<feature type="compositionally biased region" description="Basic and acidic residues" evidence="16">
    <location>
        <begin position="345"/>
        <end position="403"/>
    </location>
</feature>
<dbReference type="PRINTS" id="PR00315">
    <property type="entry name" value="ELONGATNFCT"/>
</dbReference>
<comment type="subcellular location">
    <subcellularLocation>
        <location evidence="2">Cytoplasm</location>
    </subcellularLocation>
</comment>
<dbReference type="RefSeq" id="XP_026491752.1">
    <property type="nucleotide sequence ID" value="XM_026635967.2"/>
</dbReference>
<keyword evidence="6" id="KW-0963">Cytoplasm</keyword>
<evidence type="ECO:0000256" key="9">
    <source>
        <dbReference type="ARBA" id="ARBA00022741"/>
    </source>
</evidence>
<dbReference type="PANTHER" id="PTHR43381:SF4">
    <property type="entry name" value="EUKARYOTIC TRANSLATION INITIATION FACTOR 5B"/>
    <property type="match status" value="1"/>
</dbReference>
<evidence type="ECO:0000256" key="16">
    <source>
        <dbReference type="SAM" id="MobiDB-lite"/>
    </source>
</evidence>
<keyword evidence="18" id="KW-1185">Reference proteome</keyword>
<feature type="region of interest" description="Disordered" evidence="16">
    <location>
        <begin position="1"/>
        <end position="568"/>
    </location>
</feature>
<feature type="domain" description="Tr-type G" evidence="17">
    <location>
        <begin position="592"/>
        <end position="809"/>
    </location>
</feature>
<keyword evidence="11" id="KW-0648">Protein biosynthesis</keyword>
<dbReference type="InterPro" id="IPR000795">
    <property type="entry name" value="T_Tr_GTP-bd_dom"/>
</dbReference>
<dbReference type="CDD" id="cd03703">
    <property type="entry name" value="aeIF5B_II"/>
    <property type="match status" value="1"/>
</dbReference>
<dbReference type="GO" id="GO:0046872">
    <property type="term" value="F:metal ion binding"/>
    <property type="evidence" value="ECO:0007669"/>
    <property type="project" value="UniProtKB-KW"/>
</dbReference>
<dbReference type="AlphaFoldDB" id="A0A8B8I5R5"/>
<comment type="subunit">
    <text evidence="15">Interacts through its C-terminal domain (CTD) with the CTD of eIF1A (EIF1AX) or with the CTD of EIF5 (mutually exclusive) through a common binding site. Interacts with eIF1A (EIF1AX) from the location of the start codon by the 43S complex until the formation of the 80S complex. Interacts with ANXA5 in a calcium and phospholipid-dependent manner.</text>
</comment>
<keyword evidence="7 19" id="KW-0396">Initiation factor</keyword>
<evidence type="ECO:0000313" key="18">
    <source>
        <dbReference type="Proteomes" id="UP001652626"/>
    </source>
</evidence>
<feature type="compositionally biased region" description="Acidic residues" evidence="16">
    <location>
        <begin position="536"/>
        <end position="562"/>
    </location>
</feature>
<dbReference type="Gene3D" id="2.40.30.10">
    <property type="entry name" value="Translation factors"/>
    <property type="match status" value="2"/>
</dbReference>
<dbReference type="InterPro" id="IPR036925">
    <property type="entry name" value="TIF_IF2_dom3_sf"/>
</dbReference>
<feature type="compositionally biased region" description="Basic and acidic residues" evidence="16">
    <location>
        <begin position="248"/>
        <end position="307"/>
    </location>
</feature>
<evidence type="ECO:0000256" key="3">
    <source>
        <dbReference type="ARBA" id="ARBA00007733"/>
    </source>
</evidence>
<dbReference type="InterPro" id="IPR015760">
    <property type="entry name" value="TIF_IF2"/>
</dbReference>
<evidence type="ECO:0000256" key="10">
    <source>
        <dbReference type="ARBA" id="ARBA00022801"/>
    </source>
</evidence>
<dbReference type="FunFam" id="2.40.30.10:FF:000026">
    <property type="entry name" value="Eukaryotic translation initiation factor 5B"/>
    <property type="match status" value="1"/>
</dbReference>
<dbReference type="NCBIfam" id="NF003078">
    <property type="entry name" value="PRK04004.1"/>
    <property type="match status" value="1"/>
</dbReference>
<keyword evidence="9" id="KW-0547">Nucleotide-binding</keyword>
<dbReference type="FunFam" id="2.40.30.10:FF:000013">
    <property type="entry name" value="eukaryotic translation initiation factor 5B"/>
    <property type="match status" value="1"/>
</dbReference>
<dbReference type="InterPro" id="IPR027417">
    <property type="entry name" value="P-loop_NTPase"/>
</dbReference>
<gene>
    <name evidence="19" type="primary">LOC113397557</name>
</gene>
<evidence type="ECO:0000256" key="11">
    <source>
        <dbReference type="ARBA" id="ARBA00022917"/>
    </source>
</evidence>
<feature type="compositionally biased region" description="Polar residues" evidence="16">
    <location>
        <begin position="451"/>
        <end position="460"/>
    </location>
</feature>
<dbReference type="FunFam" id="3.40.50.10050:FF:000002">
    <property type="entry name" value="Eukaryotic translation initiation factor 5B"/>
    <property type="match status" value="1"/>
</dbReference>
<feature type="compositionally biased region" description="Basic and acidic residues" evidence="16">
    <location>
        <begin position="97"/>
        <end position="110"/>
    </location>
</feature>
<dbReference type="EC" id="3.6.5.3" evidence="4"/>
<evidence type="ECO:0000256" key="7">
    <source>
        <dbReference type="ARBA" id="ARBA00022540"/>
    </source>
</evidence>
<evidence type="ECO:0000256" key="2">
    <source>
        <dbReference type="ARBA" id="ARBA00004496"/>
    </source>
</evidence>
<evidence type="ECO:0000313" key="19">
    <source>
        <dbReference type="RefSeq" id="XP_026491752.1"/>
    </source>
</evidence>
<dbReference type="NCBIfam" id="TIGR00231">
    <property type="entry name" value="small_GTP"/>
    <property type="match status" value="1"/>
</dbReference>
<dbReference type="OMA" id="EFAVMLC"/>
<dbReference type="Pfam" id="PF11987">
    <property type="entry name" value="IF-2"/>
    <property type="match status" value="1"/>
</dbReference>
<keyword evidence="8" id="KW-0479">Metal-binding</keyword>
<dbReference type="Gene3D" id="3.40.50.10050">
    <property type="entry name" value="Translation initiation factor IF- 2, domain 3"/>
    <property type="match status" value="1"/>
</dbReference>
<evidence type="ECO:0000256" key="14">
    <source>
        <dbReference type="ARBA" id="ARBA00053410"/>
    </source>
</evidence>
<dbReference type="SUPFAM" id="SSF52540">
    <property type="entry name" value="P-loop containing nucleoside triphosphate hydrolases"/>
    <property type="match status" value="1"/>
</dbReference>
<dbReference type="GO" id="GO:0005739">
    <property type="term" value="C:mitochondrion"/>
    <property type="evidence" value="ECO:0007669"/>
    <property type="project" value="TreeGrafter"/>
</dbReference>
<dbReference type="FunFam" id="3.40.50.300:FF:000112">
    <property type="entry name" value="Eukaryotic translation initiation factor 5B"/>
    <property type="match status" value="1"/>
</dbReference>
<protein>
    <recommendedName>
        <fullName evidence="5">Eukaryotic translation initiation factor 5B</fullName>
        <ecNumber evidence="4">3.6.5.3</ecNumber>
    </recommendedName>
    <alternativeName>
        <fullName evidence="13">Translation initiation factor IF-2</fullName>
    </alternativeName>
</protein>
<dbReference type="CDD" id="cd01887">
    <property type="entry name" value="IF2_eIF5B"/>
    <property type="match status" value="1"/>
</dbReference>
<keyword evidence="12" id="KW-0342">GTP-binding</keyword>
<feature type="compositionally biased region" description="Basic and acidic residues" evidence="16">
    <location>
        <begin position="58"/>
        <end position="69"/>
    </location>
</feature>
<feature type="compositionally biased region" description="Basic and acidic residues" evidence="16">
    <location>
        <begin position="464"/>
        <end position="498"/>
    </location>
</feature>
<dbReference type="CDD" id="cd16266">
    <property type="entry name" value="IF2_aeIF5B_IV"/>
    <property type="match status" value="1"/>
</dbReference>
<evidence type="ECO:0000259" key="17">
    <source>
        <dbReference type="PROSITE" id="PS51722"/>
    </source>
</evidence>
<dbReference type="GO" id="GO:0005525">
    <property type="term" value="F:GTP binding"/>
    <property type="evidence" value="ECO:0007669"/>
    <property type="project" value="UniProtKB-KW"/>
</dbReference>
<evidence type="ECO:0000256" key="12">
    <source>
        <dbReference type="ARBA" id="ARBA00023134"/>
    </source>
</evidence>
<dbReference type="Pfam" id="PF00009">
    <property type="entry name" value="GTP_EFTU"/>
    <property type="match status" value="1"/>
</dbReference>
<dbReference type="InterPro" id="IPR009000">
    <property type="entry name" value="Transl_B-barrel_sf"/>
</dbReference>
<organism evidence="18 19">
    <name type="scientific">Vanessa tameamea</name>
    <name type="common">Kamehameha butterfly</name>
    <dbReference type="NCBI Taxonomy" id="334116"/>
    <lineage>
        <taxon>Eukaryota</taxon>
        <taxon>Metazoa</taxon>
        <taxon>Ecdysozoa</taxon>
        <taxon>Arthropoda</taxon>
        <taxon>Hexapoda</taxon>
        <taxon>Insecta</taxon>
        <taxon>Pterygota</taxon>
        <taxon>Neoptera</taxon>
        <taxon>Endopterygota</taxon>
        <taxon>Lepidoptera</taxon>
        <taxon>Glossata</taxon>
        <taxon>Ditrysia</taxon>
        <taxon>Papilionoidea</taxon>
        <taxon>Nymphalidae</taxon>
        <taxon>Nymphalinae</taxon>
        <taxon>Vanessa</taxon>
    </lineage>
</organism>
<feature type="compositionally biased region" description="Basic and acidic residues" evidence="16">
    <location>
        <begin position="182"/>
        <end position="204"/>
    </location>
</feature>
<evidence type="ECO:0000256" key="15">
    <source>
        <dbReference type="ARBA" id="ARBA00061781"/>
    </source>
</evidence>
<evidence type="ECO:0000256" key="1">
    <source>
        <dbReference type="ARBA" id="ARBA00001944"/>
    </source>
</evidence>
<dbReference type="PROSITE" id="PS51722">
    <property type="entry name" value="G_TR_2"/>
    <property type="match status" value="1"/>
</dbReference>
<dbReference type="SUPFAM" id="SSF50447">
    <property type="entry name" value="Translation proteins"/>
    <property type="match status" value="1"/>
</dbReference>
<dbReference type="Pfam" id="PF14578">
    <property type="entry name" value="GTP_EFTU_D4"/>
    <property type="match status" value="1"/>
</dbReference>
<feature type="compositionally biased region" description="Basic and acidic residues" evidence="16">
    <location>
        <begin position="519"/>
        <end position="535"/>
    </location>
</feature>
<dbReference type="PANTHER" id="PTHR43381">
    <property type="entry name" value="TRANSLATION INITIATION FACTOR IF-2-RELATED"/>
    <property type="match status" value="1"/>
</dbReference>
<dbReference type="CTD" id="9669"/>
<evidence type="ECO:0000256" key="6">
    <source>
        <dbReference type="ARBA" id="ARBA00022490"/>
    </source>
</evidence>
<dbReference type="InterPro" id="IPR005225">
    <property type="entry name" value="Small_GTP-bd"/>
</dbReference>